<evidence type="ECO:0000256" key="1">
    <source>
        <dbReference type="SAM" id="SignalP"/>
    </source>
</evidence>
<dbReference type="PANTHER" id="PTHR37702">
    <property type="entry name" value="PROLINE-RICH FAMILY PROTEIN"/>
    <property type="match status" value="1"/>
</dbReference>
<keyword evidence="2" id="KW-1185">Reference proteome</keyword>
<sequence>MAFVLSYLTLSLALLVVAPISIPSVLVSGDDFPVECPYPCLPPPPPPSAVTNCPPLPPSAPTEPIYSYPPPPPGAPECEGFSPPPPGYFPYYTPPSSTLPAPPPPNPILPWFPWYYRTPDSVSTGQATVDRALGGTTAIFAAAFASLILF</sequence>
<reference evidence="3" key="2">
    <citation type="submission" date="2025-08" db="UniProtKB">
        <authorList>
            <consortium name="RefSeq"/>
        </authorList>
    </citation>
    <scope>IDENTIFICATION</scope>
    <source>
        <tissue evidence="3">Leaf</tissue>
    </source>
</reference>
<reference evidence="2" key="1">
    <citation type="journal article" date="2015" name="Nat. Genet.">
        <title>The pineapple genome and the evolution of CAM photosynthesis.</title>
        <authorList>
            <person name="Ming R."/>
            <person name="VanBuren R."/>
            <person name="Wai C.M."/>
            <person name="Tang H."/>
            <person name="Schatz M.C."/>
            <person name="Bowers J.E."/>
            <person name="Lyons E."/>
            <person name="Wang M.L."/>
            <person name="Chen J."/>
            <person name="Biggers E."/>
            <person name="Zhang J."/>
            <person name="Huang L."/>
            <person name="Zhang L."/>
            <person name="Miao W."/>
            <person name="Zhang J."/>
            <person name="Ye Z."/>
            <person name="Miao C."/>
            <person name="Lin Z."/>
            <person name="Wang H."/>
            <person name="Zhou H."/>
            <person name="Yim W.C."/>
            <person name="Priest H.D."/>
            <person name="Zheng C."/>
            <person name="Woodhouse M."/>
            <person name="Edger P.P."/>
            <person name="Guyot R."/>
            <person name="Guo H.B."/>
            <person name="Guo H."/>
            <person name="Zheng G."/>
            <person name="Singh R."/>
            <person name="Sharma A."/>
            <person name="Min X."/>
            <person name="Zheng Y."/>
            <person name="Lee H."/>
            <person name="Gurtowski J."/>
            <person name="Sedlazeck F.J."/>
            <person name="Harkess A."/>
            <person name="McKain M.R."/>
            <person name="Liao Z."/>
            <person name="Fang J."/>
            <person name="Liu J."/>
            <person name="Zhang X."/>
            <person name="Zhang Q."/>
            <person name="Hu W."/>
            <person name="Qin Y."/>
            <person name="Wang K."/>
            <person name="Chen L.Y."/>
            <person name="Shirley N."/>
            <person name="Lin Y.R."/>
            <person name="Liu L.Y."/>
            <person name="Hernandez A.G."/>
            <person name="Wright C.L."/>
            <person name="Bulone V."/>
            <person name="Tuskan G.A."/>
            <person name="Heath K."/>
            <person name="Zee F."/>
            <person name="Moore P.H."/>
            <person name="Sunkar R."/>
            <person name="Leebens-Mack J.H."/>
            <person name="Mockler T."/>
            <person name="Bennetzen J.L."/>
            <person name="Freeling M."/>
            <person name="Sankoff D."/>
            <person name="Paterson A.H."/>
            <person name="Zhu X."/>
            <person name="Yang X."/>
            <person name="Smith J.A."/>
            <person name="Cushman J.C."/>
            <person name="Paull R.E."/>
            <person name="Yu Q."/>
        </authorList>
    </citation>
    <scope>NUCLEOTIDE SEQUENCE [LARGE SCALE GENOMIC DNA]</scope>
    <source>
        <strain evidence="2">cv. F153</strain>
    </source>
</reference>
<feature type="chain" id="PRO_5027671385" evidence="1">
    <location>
        <begin position="30"/>
        <end position="150"/>
    </location>
</feature>
<dbReference type="AlphaFoldDB" id="A0A6P5EZS4"/>
<evidence type="ECO:0000313" key="2">
    <source>
        <dbReference type="Proteomes" id="UP000515123"/>
    </source>
</evidence>
<gene>
    <name evidence="3" type="primary">LOC109710726</name>
</gene>
<keyword evidence="1" id="KW-0732">Signal</keyword>
<evidence type="ECO:0000313" key="3">
    <source>
        <dbReference type="RefSeq" id="XP_020089054.1"/>
    </source>
</evidence>
<feature type="signal peptide" evidence="1">
    <location>
        <begin position="1"/>
        <end position="29"/>
    </location>
</feature>
<accession>A0A6P5EZS4</accession>
<dbReference type="Proteomes" id="UP000515123">
    <property type="component" value="Linkage group 5"/>
</dbReference>
<organism evidence="2 3">
    <name type="scientific">Ananas comosus</name>
    <name type="common">Pineapple</name>
    <name type="synonym">Ananas ananas</name>
    <dbReference type="NCBI Taxonomy" id="4615"/>
    <lineage>
        <taxon>Eukaryota</taxon>
        <taxon>Viridiplantae</taxon>
        <taxon>Streptophyta</taxon>
        <taxon>Embryophyta</taxon>
        <taxon>Tracheophyta</taxon>
        <taxon>Spermatophyta</taxon>
        <taxon>Magnoliopsida</taxon>
        <taxon>Liliopsida</taxon>
        <taxon>Poales</taxon>
        <taxon>Bromeliaceae</taxon>
        <taxon>Bromelioideae</taxon>
        <taxon>Ananas</taxon>
    </lineage>
</organism>
<dbReference type="PANTHER" id="PTHR37702:SF16">
    <property type="entry name" value="OS01G0112000 PROTEIN"/>
    <property type="match status" value="1"/>
</dbReference>
<proteinExistence type="predicted"/>
<name>A0A6P5EZS4_ANACO</name>
<protein>
    <submittedName>
        <fullName evidence="3">Leucine-rich repeat extensin-like protein 3</fullName>
    </submittedName>
</protein>
<dbReference type="GeneID" id="109710726"/>
<dbReference type="RefSeq" id="XP_020089054.1">
    <property type="nucleotide sequence ID" value="XM_020233465.1"/>
</dbReference>